<evidence type="ECO:0000313" key="4">
    <source>
        <dbReference type="Proteomes" id="UP000313988"/>
    </source>
</evidence>
<dbReference type="Proteomes" id="UP000313988">
    <property type="component" value="Unassembled WGS sequence"/>
</dbReference>
<dbReference type="InterPro" id="IPR037401">
    <property type="entry name" value="SnoaL-like"/>
</dbReference>
<dbReference type="RefSeq" id="WP_139404418.1">
    <property type="nucleotide sequence ID" value="NZ_JACHEW010000025.1"/>
</dbReference>
<dbReference type="PANTHER" id="PTHR41252">
    <property type="entry name" value="BLR2505 PROTEIN"/>
    <property type="match status" value="1"/>
</dbReference>
<dbReference type="Pfam" id="PF12680">
    <property type="entry name" value="SnoaL_2"/>
    <property type="match status" value="1"/>
</dbReference>
<reference evidence="2 5" key="2">
    <citation type="submission" date="2020-08" db="EMBL/GenBank/DDBJ databases">
        <title>Genomic Encyclopedia of Type Strains, Phase IV (KMG-IV): sequencing the most valuable type-strain genomes for metagenomic binning, comparative biology and taxonomic classification.</title>
        <authorList>
            <person name="Goeker M."/>
        </authorList>
    </citation>
    <scope>NUCLEOTIDE SEQUENCE [LARGE SCALE GENOMIC DNA]</scope>
    <source>
        <strain evidence="2 5">DSM 12027</strain>
    </source>
</reference>
<evidence type="ECO:0000313" key="5">
    <source>
        <dbReference type="Proteomes" id="UP000629870"/>
    </source>
</evidence>
<organism evidence="3 4">
    <name type="scientific">Deinococcus radiopugnans ATCC 19172</name>
    <dbReference type="NCBI Taxonomy" id="585398"/>
    <lineage>
        <taxon>Bacteria</taxon>
        <taxon>Thermotogati</taxon>
        <taxon>Deinococcota</taxon>
        <taxon>Deinococci</taxon>
        <taxon>Deinococcales</taxon>
        <taxon>Deinococcaceae</taxon>
        <taxon>Deinococcus</taxon>
    </lineage>
</organism>
<proteinExistence type="predicted"/>
<dbReference type="PANTHER" id="PTHR41252:SF1">
    <property type="entry name" value="BLR2505 PROTEIN"/>
    <property type="match status" value="1"/>
</dbReference>
<keyword evidence="5" id="KW-1185">Reference proteome</keyword>
<dbReference type="AlphaFoldDB" id="A0A5C4XYM5"/>
<feature type="domain" description="SnoaL-like" evidence="1">
    <location>
        <begin position="11"/>
        <end position="116"/>
    </location>
</feature>
<gene>
    <name evidence="3" type="ORF">FHR04_16920</name>
    <name evidence="2" type="ORF">HNQ04_003449</name>
</gene>
<dbReference type="EMBL" id="JACHEW010000025">
    <property type="protein sequence ID" value="MBB6018172.1"/>
    <property type="molecule type" value="Genomic_DNA"/>
</dbReference>
<dbReference type="OrthoDB" id="286153at2"/>
<accession>A0A5C4XYM5</accession>
<protein>
    <submittedName>
        <fullName evidence="3">Nuclear transport factor 2 family protein</fullName>
    </submittedName>
</protein>
<sequence>MTATENRERSQALYEAFGRGDIPTVLASLDPDVEWIEAEGGPYPGTSRSPDAVLQNVFMRLRTEWDGFTVTPHQFVASDDTVVMIGEYGGTYKATGKSIHIPVVHVWTLRDGKATRFVQHTDTVLFQRALEP</sequence>
<evidence type="ECO:0000259" key="1">
    <source>
        <dbReference type="Pfam" id="PF12680"/>
    </source>
</evidence>
<dbReference type="SUPFAM" id="SSF54427">
    <property type="entry name" value="NTF2-like"/>
    <property type="match status" value="1"/>
</dbReference>
<dbReference type="Gene3D" id="3.10.450.50">
    <property type="match status" value="1"/>
</dbReference>
<name>A0A5C4XYM5_9DEIO</name>
<dbReference type="Proteomes" id="UP000629870">
    <property type="component" value="Unassembled WGS sequence"/>
</dbReference>
<evidence type="ECO:0000313" key="2">
    <source>
        <dbReference type="EMBL" id="MBB6018172.1"/>
    </source>
</evidence>
<dbReference type="InterPro" id="IPR032710">
    <property type="entry name" value="NTF2-like_dom_sf"/>
</dbReference>
<comment type="caution">
    <text evidence="3">The sequence shown here is derived from an EMBL/GenBank/DDBJ whole genome shotgun (WGS) entry which is preliminary data.</text>
</comment>
<evidence type="ECO:0000313" key="3">
    <source>
        <dbReference type="EMBL" id="TNM68143.1"/>
    </source>
</evidence>
<dbReference type="EMBL" id="VDMO01000024">
    <property type="protein sequence ID" value="TNM68143.1"/>
    <property type="molecule type" value="Genomic_DNA"/>
</dbReference>
<reference evidence="3 4" key="1">
    <citation type="submission" date="2019-06" db="EMBL/GenBank/DDBJ databases">
        <title>Genome sequence of Deinococcus radiopugnans ATCC 19172.</title>
        <authorList>
            <person name="Maclea K.S."/>
            <person name="Maynard C.R."/>
        </authorList>
    </citation>
    <scope>NUCLEOTIDE SEQUENCE [LARGE SCALE GENOMIC DNA]</scope>
    <source>
        <strain evidence="3 4">ATCC 19172</strain>
    </source>
</reference>